<organism evidence="2 3">
    <name type="scientific">Candidatus Nitrosotalea okcheonensis</name>
    <dbReference type="NCBI Taxonomy" id="1903276"/>
    <lineage>
        <taxon>Archaea</taxon>
        <taxon>Nitrososphaerota</taxon>
        <taxon>Nitrososphaeria</taxon>
        <taxon>Nitrosotaleales</taxon>
        <taxon>Nitrosotaleaceae</taxon>
        <taxon>Nitrosotalea</taxon>
    </lineage>
</organism>
<keyword evidence="3" id="KW-1185">Reference proteome</keyword>
<evidence type="ECO:0000313" key="2">
    <source>
        <dbReference type="EMBL" id="SMH70445.1"/>
    </source>
</evidence>
<dbReference type="EMBL" id="LT841358">
    <property type="protein sequence ID" value="SMH70445.1"/>
    <property type="molecule type" value="Genomic_DNA"/>
</dbReference>
<keyword evidence="1" id="KW-0812">Transmembrane</keyword>
<dbReference type="Proteomes" id="UP000230607">
    <property type="component" value="Chromosome 1"/>
</dbReference>
<dbReference type="AlphaFoldDB" id="A0A2H1FCF0"/>
<keyword evidence="1" id="KW-1133">Transmembrane helix</keyword>
<dbReference type="RefSeq" id="WP_157926589.1">
    <property type="nucleotide sequence ID" value="NZ_LT841358.1"/>
</dbReference>
<dbReference type="OrthoDB" id="11533at2157"/>
<keyword evidence="1" id="KW-0472">Membrane</keyword>
<proteinExistence type="predicted"/>
<evidence type="ECO:0000256" key="1">
    <source>
        <dbReference type="SAM" id="Phobius"/>
    </source>
</evidence>
<reference evidence="3" key="1">
    <citation type="submission" date="2017-03" db="EMBL/GenBank/DDBJ databases">
        <authorList>
            <person name="Herbold C."/>
        </authorList>
    </citation>
    <scope>NUCLEOTIDE SEQUENCE [LARGE SCALE GENOMIC DNA]</scope>
</reference>
<protein>
    <submittedName>
        <fullName evidence="2">Uncharacterized protein</fullName>
    </submittedName>
</protein>
<name>A0A2H1FCF0_9ARCH</name>
<evidence type="ECO:0000313" key="3">
    <source>
        <dbReference type="Proteomes" id="UP000230607"/>
    </source>
</evidence>
<accession>A0A2H1FCF0</accession>
<gene>
    <name evidence="2" type="ORF">NCS_10252</name>
</gene>
<sequence length="120" mass="12900">MYYCTLNIVATIDNDPDNYNDLLPSCTVLDFSRKKTINIFAIILVLLIAVPEIVGHTLFDKAHPENSSVVAALALAKKFEANKHSSPSCNLIIQNDTSGAGIARAAGLQGQYGNFTCTSP</sequence>
<feature type="transmembrane region" description="Helical" evidence="1">
    <location>
        <begin position="39"/>
        <end position="59"/>
    </location>
</feature>